<name>A0AAJ0LW36_9PEZI</name>
<feature type="compositionally biased region" description="Acidic residues" evidence="1">
    <location>
        <begin position="103"/>
        <end position="112"/>
    </location>
</feature>
<evidence type="ECO:0000256" key="1">
    <source>
        <dbReference type="SAM" id="MobiDB-lite"/>
    </source>
</evidence>
<feature type="region of interest" description="Disordered" evidence="1">
    <location>
        <begin position="55"/>
        <end position="137"/>
    </location>
</feature>
<sequence length="543" mass="61131">MITRRRLKAFFPVLVALLLIFFFASAFYGGSNKENVLLSRLHDNDRETHTIPQASLNRVSEDGADSRIPIPDDDGPEDAMKQSSGAPGNDGYGELDYANELGPAEEDLDYDFSDSRDGDDYYSEDRPSDNGLVDDRYKPGKSLLDLMDFPDEDEDSITTIPERGDYRELFSLTTRDRRYIPLFVEGAGTYGPNVVPHPTKFDMWIVLAQRLQVSTKSTMHEQIVCTAGFLNGVFICGDTFENLTMSSWVQGACEGELAYYNDYIGARDARMFYGPNGPFVLYGSQSQYTCSGMWLQDARTLLEPYHLEKPLAKIFSHATEVQRPPPYKGIESDFFVFWDADGKAYAHYEIWPQRAFAQLDMDGSVGDDLAASAAKKDQVCAAKYMPTIEPENESLQQASNSLAITLCERLSSKCKPSDSNTFLMHIFHHTYDYDSHAVLEPFVMLFQQTAPFALYAISKRALWIHGRQALTNETKSPQYPDPEDIPAGHTERFAVTSISWKNHVQRYHGYTDDTMMLGVSIEDSRAGVMDVKASDLVQDLAFC</sequence>
<feature type="compositionally biased region" description="Basic and acidic residues" evidence="1">
    <location>
        <begin position="113"/>
        <end position="137"/>
    </location>
</feature>
<dbReference type="EMBL" id="JAWDJX010000003">
    <property type="protein sequence ID" value="KAK3057509.1"/>
    <property type="molecule type" value="Genomic_DNA"/>
</dbReference>
<keyword evidence="3" id="KW-1185">Reference proteome</keyword>
<evidence type="ECO:0000313" key="3">
    <source>
        <dbReference type="Proteomes" id="UP001271007"/>
    </source>
</evidence>
<reference evidence="2" key="1">
    <citation type="submission" date="2023-04" db="EMBL/GenBank/DDBJ databases">
        <title>Black Yeasts Isolated from many extreme environments.</title>
        <authorList>
            <person name="Coleine C."/>
            <person name="Stajich J.E."/>
            <person name="Selbmann L."/>
        </authorList>
    </citation>
    <scope>NUCLEOTIDE SEQUENCE</scope>
    <source>
        <strain evidence="2">CCFEE 5312</strain>
    </source>
</reference>
<protein>
    <submittedName>
        <fullName evidence="2">Uncharacterized protein</fullName>
    </submittedName>
</protein>
<gene>
    <name evidence="2" type="ORF">LTR09_001693</name>
</gene>
<comment type="caution">
    <text evidence="2">The sequence shown here is derived from an EMBL/GenBank/DDBJ whole genome shotgun (WGS) entry which is preliminary data.</text>
</comment>
<evidence type="ECO:0000313" key="2">
    <source>
        <dbReference type="EMBL" id="KAK3057509.1"/>
    </source>
</evidence>
<dbReference type="AlphaFoldDB" id="A0AAJ0LW36"/>
<dbReference type="Proteomes" id="UP001271007">
    <property type="component" value="Unassembled WGS sequence"/>
</dbReference>
<proteinExistence type="predicted"/>
<accession>A0AAJ0LW36</accession>
<organism evidence="2 3">
    <name type="scientific">Extremus antarcticus</name>
    <dbReference type="NCBI Taxonomy" id="702011"/>
    <lineage>
        <taxon>Eukaryota</taxon>
        <taxon>Fungi</taxon>
        <taxon>Dikarya</taxon>
        <taxon>Ascomycota</taxon>
        <taxon>Pezizomycotina</taxon>
        <taxon>Dothideomycetes</taxon>
        <taxon>Dothideomycetidae</taxon>
        <taxon>Mycosphaerellales</taxon>
        <taxon>Extremaceae</taxon>
        <taxon>Extremus</taxon>
    </lineage>
</organism>